<reference evidence="2" key="1">
    <citation type="submission" date="2014-11" db="EMBL/GenBank/DDBJ databases">
        <authorList>
            <person name="Zhu J."/>
            <person name="Qi W."/>
            <person name="Song R."/>
        </authorList>
    </citation>
    <scope>NUCLEOTIDE SEQUENCE</scope>
</reference>
<accession>A0A1B1TE23</accession>
<evidence type="ECO:0000256" key="1">
    <source>
        <dbReference type="SAM" id="Phobius"/>
    </source>
</evidence>
<keyword evidence="1" id="KW-1133">Transmembrane helix</keyword>
<evidence type="ECO:0000313" key="2">
    <source>
        <dbReference type="EMBL" id="ANV80535.1"/>
    </source>
</evidence>
<protein>
    <submittedName>
        <fullName evidence="2">Putative membrane protein</fullName>
    </submittedName>
</protein>
<dbReference type="AlphaFoldDB" id="A0A1B1TE23"/>
<dbReference type="EMBL" id="KP211892">
    <property type="protein sequence ID" value="ANV80535.1"/>
    <property type="molecule type" value="Genomic_DNA"/>
</dbReference>
<name>A0A1B1TE23_9ARCH</name>
<keyword evidence="1" id="KW-0472">Membrane</keyword>
<proteinExistence type="predicted"/>
<feature type="transmembrane region" description="Helical" evidence="1">
    <location>
        <begin position="18"/>
        <end position="38"/>
    </location>
</feature>
<feature type="transmembrane region" description="Helical" evidence="1">
    <location>
        <begin position="118"/>
        <end position="139"/>
    </location>
</feature>
<dbReference type="Pfam" id="PF09858">
    <property type="entry name" value="DUF2085"/>
    <property type="match status" value="1"/>
</dbReference>
<sequence>MLPNGREERTREERVGRLIASITGVYLILLFIIPVFLVTNSVPELSGRANRIDYATEDGWGSWGNQNNGLNEDIGHDQEVFGYFSWTELNPVAAFVYSFGDLNCHQKSERSWEINGNQLAVCVRDVGLFLGLFMGALFWRSKGLNRWTVRDSFLSVFRDENIKSFYVEDRRMLAMILFLSIGALPIGFDGFYQLLTDYESTNPIRLITGTIAGFVLSWWFCAAISSKTEDFTDSSQVKLPANARLIFKD</sequence>
<feature type="transmembrane region" description="Helical" evidence="1">
    <location>
        <begin position="172"/>
        <end position="192"/>
    </location>
</feature>
<dbReference type="InterPro" id="IPR019206">
    <property type="entry name" value="DUF2085_TM"/>
</dbReference>
<reference evidence="2" key="2">
    <citation type="journal article" date="2015" name="ISME J.">
        <title>A new class of marine Euryarchaeota group II from the Mediterranean deep chlorophyll maximum.</title>
        <authorList>
            <person name="Martin-Cuadrado A.B."/>
            <person name="Garcia-Heredia I."/>
            <person name="Molto A.G."/>
            <person name="Lopez-Ubeda R."/>
            <person name="Kimes N."/>
            <person name="Lopez-Garcia P."/>
            <person name="Moreira D."/>
            <person name="Rodriguez-Valera F."/>
        </authorList>
    </citation>
    <scope>NUCLEOTIDE SEQUENCE</scope>
</reference>
<keyword evidence="1" id="KW-0812">Transmembrane</keyword>
<feature type="transmembrane region" description="Helical" evidence="1">
    <location>
        <begin position="204"/>
        <end position="224"/>
    </location>
</feature>
<organism evidence="2">
    <name type="scientific">uncultured Poseidoniia archaeon</name>
    <dbReference type="NCBI Taxonomy" id="1697135"/>
    <lineage>
        <taxon>Archaea</taxon>
        <taxon>Methanobacteriati</taxon>
        <taxon>Thermoplasmatota</taxon>
        <taxon>Candidatus Poseidoniia</taxon>
        <taxon>environmental samples</taxon>
    </lineage>
</organism>